<feature type="domain" description="YncI copper-binding" evidence="2">
    <location>
        <begin position="23"/>
        <end position="163"/>
    </location>
</feature>
<evidence type="ECO:0000313" key="3">
    <source>
        <dbReference type="EMBL" id="MCR0982650.1"/>
    </source>
</evidence>
<comment type="caution">
    <text evidence="3">The sequence shown here is derived from an EMBL/GenBank/DDBJ whole genome shotgun (WGS) entry which is preliminary data.</text>
</comment>
<dbReference type="Pfam" id="PF07987">
    <property type="entry name" value="DUF1775"/>
    <property type="match status" value="1"/>
</dbReference>
<evidence type="ECO:0000259" key="2">
    <source>
        <dbReference type="Pfam" id="PF07987"/>
    </source>
</evidence>
<dbReference type="EMBL" id="JANJOU010000008">
    <property type="protein sequence ID" value="MCR0982650.1"/>
    <property type="molecule type" value="Genomic_DNA"/>
</dbReference>
<proteinExistence type="predicted"/>
<evidence type="ECO:0000313" key="4">
    <source>
        <dbReference type="Proteomes" id="UP001524642"/>
    </source>
</evidence>
<dbReference type="InterPro" id="IPR012533">
    <property type="entry name" value="YcnI-copper_dom"/>
</dbReference>
<keyword evidence="1" id="KW-0732">Signal</keyword>
<organism evidence="3 4">
    <name type="scientific">Roseomonas populi</name>
    <dbReference type="NCBI Taxonomy" id="3121582"/>
    <lineage>
        <taxon>Bacteria</taxon>
        <taxon>Pseudomonadati</taxon>
        <taxon>Pseudomonadota</taxon>
        <taxon>Alphaproteobacteria</taxon>
        <taxon>Acetobacterales</taxon>
        <taxon>Roseomonadaceae</taxon>
        <taxon>Roseomonas</taxon>
    </lineage>
</organism>
<accession>A0ABT1X3H2</accession>
<feature type="chain" id="PRO_5045208713" evidence="1">
    <location>
        <begin position="23"/>
        <end position="168"/>
    </location>
</feature>
<feature type="signal peptide" evidence="1">
    <location>
        <begin position="1"/>
        <end position="22"/>
    </location>
</feature>
<dbReference type="Proteomes" id="UP001524642">
    <property type="component" value="Unassembled WGS sequence"/>
</dbReference>
<dbReference type="InterPro" id="IPR038507">
    <property type="entry name" value="YcnI-like_sf"/>
</dbReference>
<dbReference type="RefSeq" id="WP_257716318.1">
    <property type="nucleotide sequence ID" value="NZ_JANJOU010000008.1"/>
</dbReference>
<dbReference type="CDD" id="cd08545">
    <property type="entry name" value="YcnI_like"/>
    <property type="match status" value="1"/>
</dbReference>
<sequence>MPRTRIPAAAIGLSLLAGPALAHVTVDRATMPADSYVRIAIRVPHGCEGAATTGIRLQVPPELRGAKPMPLAGWTLTTRMEGGVTVQGEHGTAHVPREVSWQGGNLPDEQYQEFVMLVRTPSEQGATLYFPVVQECEGGKVSRWIERPAGPGDRPRYPAYAIRIVPKG</sequence>
<evidence type="ECO:0000256" key="1">
    <source>
        <dbReference type="SAM" id="SignalP"/>
    </source>
</evidence>
<reference evidence="3 4" key="1">
    <citation type="submission" date="2022-06" db="EMBL/GenBank/DDBJ databases">
        <title>Roseomonas CN29.</title>
        <authorList>
            <person name="Cheng Y."/>
            <person name="He X."/>
        </authorList>
    </citation>
    <scope>NUCLEOTIDE SEQUENCE [LARGE SCALE GENOMIC DNA]</scope>
    <source>
        <strain evidence="3 4">CN29</strain>
    </source>
</reference>
<dbReference type="Gene3D" id="2.60.40.2230">
    <property type="entry name" value="Uncharacterised protein YcnI-like PF07987, DUF1775"/>
    <property type="match status" value="1"/>
</dbReference>
<keyword evidence="4" id="KW-1185">Reference proteome</keyword>
<protein>
    <submittedName>
        <fullName evidence="3">YcnI family protein</fullName>
    </submittedName>
</protein>
<gene>
    <name evidence="3" type="ORF">NRP21_11375</name>
</gene>
<name>A0ABT1X3H2_9PROT</name>